<comment type="caution">
    <text evidence="1">The sequence shown here is derived from an EMBL/GenBank/DDBJ whole genome shotgun (WGS) entry which is preliminary data.</text>
</comment>
<gene>
    <name evidence="1" type="ORF">PENTCL1PPCAC_4379</name>
</gene>
<proteinExistence type="predicted"/>
<evidence type="ECO:0000313" key="1">
    <source>
        <dbReference type="EMBL" id="GMS82204.1"/>
    </source>
</evidence>
<dbReference type="EMBL" id="BTSX01000002">
    <property type="protein sequence ID" value="GMS82204.1"/>
    <property type="molecule type" value="Genomic_DNA"/>
</dbReference>
<reference evidence="1" key="1">
    <citation type="submission" date="2023-10" db="EMBL/GenBank/DDBJ databases">
        <title>Genome assembly of Pristionchus species.</title>
        <authorList>
            <person name="Yoshida K."/>
            <person name="Sommer R.J."/>
        </authorList>
    </citation>
    <scope>NUCLEOTIDE SEQUENCE</scope>
    <source>
        <strain evidence="1">RS0144</strain>
    </source>
</reference>
<dbReference type="AlphaFoldDB" id="A0AAV5SH78"/>
<organism evidence="1 2">
    <name type="scientific">Pristionchus entomophagus</name>
    <dbReference type="NCBI Taxonomy" id="358040"/>
    <lineage>
        <taxon>Eukaryota</taxon>
        <taxon>Metazoa</taxon>
        <taxon>Ecdysozoa</taxon>
        <taxon>Nematoda</taxon>
        <taxon>Chromadorea</taxon>
        <taxon>Rhabditida</taxon>
        <taxon>Rhabditina</taxon>
        <taxon>Diplogasteromorpha</taxon>
        <taxon>Diplogasteroidea</taxon>
        <taxon>Neodiplogasteridae</taxon>
        <taxon>Pristionchus</taxon>
    </lineage>
</organism>
<dbReference type="InterPro" id="IPR046342">
    <property type="entry name" value="CBS_dom_sf"/>
</dbReference>
<sequence length="114" mass="13305">GKTMNGDRAREQHNIHSRITTILGFEEKKEDEKILHIHPTITGIIRSITRHPFAIHKFSKHEHIEQFDLWGDERIAWETSQLSEKIHLEEVIIDPSPFQIVAHTSLIKVHSLFS</sequence>
<protein>
    <submittedName>
        <fullName evidence="1">Uncharacterized protein</fullName>
    </submittedName>
</protein>
<evidence type="ECO:0000313" key="2">
    <source>
        <dbReference type="Proteomes" id="UP001432027"/>
    </source>
</evidence>
<name>A0AAV5SH78_9BILA</name>
<feature type="non-terminal residue" evidence="1">
    <location>
        <position position="1"/>
    </location>
</feature>
<dbReference type="Gene3D" id="3.10.580.10">
    <property type="entry name" value="CBS-domain"/>
    <property type="match status" value="1"/>
</dbReference>
<accession>A0AAV5SH78</accession>
<dbReference type="Proteomes" id="UP001432027">
    <property type="component" value="Unassembled WGS sequence"/>
</dbReference>
<feature type="non-terminal residue" evidence="1">
    <location>
        <position position="114"/>
    </location>
</feature>
<keyword evidence="2" id="KW-1185">Reference proteome</keyword>